<keyword evidence="3" id="KW-1185">Reference proteome</keyword>
<dbReference type="EMBL" id="CP045121">
    <property type="protein sequence ID" value="QIN78458.1"/>
    <property type="molecule type" value="Genomic_DNA"/>
</dbReference>
<feature type="transmembrane region" description="Helical" evidence="1">
    <location>
        <begin position="46"/>
        <end position="64"/>
    </location>
</feature>
<reference evidence="2 3" key="1">
    <citation type="submission" date="2019-10" db="EMBL/GenBank/DDBJ databases">
        <title>Rubrobacter sp nov SCSIO 52915 isolated from a deep-sea sediment in the South China Sea.</title>
        <authorList>
            <person name="Chen R.W."/>
        </authorList>
    </citation>
    <scope>NUCLEOTIDE SEQUENCE [LARGE SCALE GENOMIC DNA]</scope>
    <source>
        <strain evidence="2 3">SCSIO 52915</strain>
    </source>
</reference>
<dbReference type="KEGG" id="rmar:GBA65_07890"/>
<name>A0A6G8PW72_9ACTN</name>
<dbReference type="AlphaFoldDB" id="A0A6G8PW72"/>
<accession>A0A6G8PW72</accession>
<protein>
    <submittedName>
        <fullName evidence="2">Uncharacterized protein</fullName>
    </submittedName>
</protein>
<keyword evidence="1" id="KW-0812">Transmembrane</keyword>
<evidence type="ECO:0000256" key="1">
    <source>
        <dbReference type="SAM" id="Phobius"/>
    </source>
</evidence>
<keyword evidence="1" id="KW-0472">Membrane</keyword>
<gene>
    <name evidence="2" type="ORF">GBA65_07890</name>
</gene>
<keyword evidence="1" id="KW-1133">Transmembrane helix</keyword>
<proteinExistence type="predicted"/>
<sequence>MLRSRATAPYVLSAAIAVLALVVSAGGLFAGVYRDNAPMTAAFRGNDLVTLVVAIPVLVVAAALSRRGSRRAWLVWLGSLGYVLYN</sequence>
<evidence type="ECO:0000313" key="2">
    <source>
        <dbReference type="EMBL" id="QIN78458.1"/>
    </source>
</evidence>
<dbReference type="Proteomes" id="UP000502706">
    <property type="component" value="Chromosome"/>
</dbReference>
<organism evidence="2 3">
    <name type="scientific">Rubrobacter marinus</name>
    <dbReference type="NCBI Taxonomy" id="2653852"/>
    <lineage>
        <taxon>Bacteria</taxon>
        <taxon>Bacillati</taxon>
        <taxon>Actinomycetota</taxon>
        <taxon>Rubrobacteria</taxon>
        <taxon>Rubrobacterales</taxon>
        <taxon>Rubrobacteraceae</taxon>
        <taxon>Rubrobacter</taxon>
    </lineage>
</organism>
<evidence type="ECO:0000313" key="3">
    <source>
        <dbReference type="Proteomes" id="UP000502706"/>
    </source>
</evidence>
<dbReference type="RefSeq" id="WP_166396132.1">
    <property type="nucleotide sequence ID" value="NZ_CP045121.1"/>
</dbReference>